<keyword evidence="11 13" id="KW-0472">Membrane</keyword>
<evidence type="ECO:0000256" key="12">
    <source>
        <dbReference type="SAM" id="MobiDB-lite"/>
    </source>
</evidence>
<evidence type="ECO:0000256" key="13">
    <source>
        <dbReference type="SAM" id="Phobius"/>
    </source>
</evidence>
<dbReference type="PANTHER" id="PTHR22601">
    <property type="entry name" value="ISP4 LIKE PROTEIN"/>
    <property type="match status" value="1"/>
</dbReference>
<feature type="region of interest" description="Disordered" evidence="12">
    <location>
        <begin position="21"/>
        <end position="40"/>
    </location>
</feature>
<protein>
    <recommendedName>
        <fullName evidence="14">Glutaredoxin domain-containing protein</fullName>
    </recommendedName>
</protein>
<feature type="compositionally biased region" description="Low complexity" evidence="12">
    <location>
        <begin position="1454"/>
        <end position="1464"/>
    </location>
</feature>
<dbReference type="SUPFAM" id="SSF143865">
    <property type="entry name" value="CorA soluble domain-like"/>
    <property type="match status" value="1"/>
</dbReference>
<feature type="transmembrane region" description="Helical" evidence="13">
    <location>
        <begin position="738"/>
        <end position="760"/>
    </location>
</feature>
<feature type="compositionally biased region" description="Basic residues" evidence="12">
    <location>
        <begin position="1245"/>
        <end position="1256"/>
    </location>
</feature>
<dbReference type="InterPro" id="IPR033658">
    <property type="entry name" value="GRX_PICOT-like"/>
</dbReference>
<feature type="compositionally biased region" description="Gly residues" evidence="12">
    <location>
        <begin position="1257"/>
        <end position="1272"/>
    </location>
</feature>
<keyword evidence="9" id="KW-0408">Iron</keyword>
<feature type="compositionally biased region" description="Polar residues" evidence="12">
    <location>
        <begin position="1128"/>
        <end position="1138"/>
    </location>
</feature>
<feature type="transmembrane region" description="Helical" evidence="13">
    <location>
        <begin position="847"/>
        <end position="868"/>
    </location>
</feature>
<evidence type="ECO:0000256" key="2">
    <source>
        <dbReference type="ARBA" id="ARBA00008807"/>
    </source>
</evidence>
<evidence type="ECO:0000256" key="6">
    <source>
        <dbReference type="ARBA" id="ARBA00022856"/>
    </source>
</evidence>
<gene>
    <name evidence="15" type="ORF">PtA15_14A158</name>
</gene>
<keyword evidence="8 13" id="KW-1133">Transmembrane helix</keyword>
<dbReference type="PROSITE" id="PS51354">
    <property type="entry name" value="GLUTAREDOXIN_2"/>
    <property type="match status" value="1"/>
</dbReference>
<feature type="transmembrane region" description="Helical" evidence="13">
    <location>
        <begin position="281"/>
        <end position="299"/>
    </location>
</feature>
<keyword evidence="16" id="KW-1185">Reference proteome</keyword>
<feature type="domain" description="Glutaredoxin" evidence="14">
    <location>
        <begin position="54"/>
        <end position="119"/>
    </location>
</feature>
<feature type="compositionally biased region" description="Basic and acidic residues" evidence="12">
    <location>
        <begin position="165"/>
        <end position="180"/>
    </location>
</feature>
<feature type="compositionally biased region" description="Basic residues" evidence="12">
    <location>
        <begin position="1083"/>
        <end position="1101"/>
    </location>
</feature>
<dbReference type="SUPFAM" id="SSF52833">
    <property type="entry name" value="Thioredoxin-like"/>
    <property type="match status" value="1"/>
</dbReference>
<dbReference type="Proteomes" id="UP001164743">
    <property type="component" value="Chromosome 14A"/>
</dbReference>
<feature type="transmembrane region" description="Helical" evidence="13">
    <location>
        <begin position="654"/>
        <end position="674"/>
    </location>
</feature>
<dbReference type="InterPro" id="IPR036249">
    <property type="entry name" value="Thioredoxin-like_sf"/>
</dbReference>
<evidence type="ECO:0000256" key="8">
    <source>
        <dbReference type="ARBA" id="ARBA00022989"/>
    </source>
</evidence>
<dbReference type="InterPro" id="IPR004648">
    <property type="entry name" value="Oligpept_transpt"/>
</dbReference>
<feature type="region of interest" description="Disordered" evidence="12">
    <location>
        <begin position="1454"/>
        <end position="1583"/>
    </location>
</feature>
<keyword evidence="3" id="KW-0813">Transport</keyword>
<evidence type="ECO:0000256" key="11">
    <source>
        <dbReference type="ARBA" id="ARBA00023136"/>
    </source>
</evidence>
<feature type="region of interest" description="Disordered" evidence="12">
    <location>
        <begin position="1238"/>
        <end position="1277"/>
    </location>
</feature>
<accession>A0ABY7D1J2</accession>
<dbReference type="Gene3D" id="3.40.30.10">
    <property type="entry name" value="Glutaredoxin"/>
    <property type="match status" value="1"/>
</dbReference>
<dbReference type="Gene3D" id="1.20.58.340">
    <property type="entry name" value="Magnesium transport protein CorA, transmembrane region"/>
    <property type="match status" value="1"/>
</dbReference>
<feature type="compositionally biased region" description="Basic and acidic residues" evidence="12">
    <location>
        <begin position="1493"/>
        <end position="1506"/>
    </location>
</feature>
<keyword evidence="7" id="KW-0653">Protein transport</keyword>
<feature type="transmembrane region" description="Helical" evidence="13">
    <location>
        <begin position="627"/>
        <end position="648"/>
    </location>
</feature>
<feature type="transmembrane region" description="Helical" evidence="13">
    <location>
        <begin position="252"/>
        <end position="274"/>
    </location>
</feature>
<feature type="compositionally biased region" description="Polar residues" evidence="12">
    <location>
        <begin position="27"/>
        <end position="40"/>
    </location>
</feature>
<evidence type="ECO:0000256" key="5">
    <source>
        <dbReference type="ARBA" id="ARBA00022723"/>
    </source>
</evidence>
<keyword evidence="5" id="KW-0479">Metal-binding</keyword>
<dbReference type="Pfam" id="PF00462">
    <property type="entry name" value="Glutaredoxin"/>
    <property type="match status" value="1"/>
</dbReference>
<dbReference type="CDD" id="cd12829">
    <property type="entry name" value="Alr1p-like"/>
    <property type="match status" value="1"/>
</dbReference>
<feature type="transmembrane region" description="Helical" evidence="13">
    <location>
        <begin position="785"/>
        <end position="806"/>
    </location>
</feature>
<evidence type="ECO:0000256" key="4">
    <source>
        <dbReference type="ARBA" id="ARBA00022692"/>
    </source>
</evidence>
<evidence type="ECO:0000313" key="16">
    <source>
        <dbReference type="Proteomes" id="UP001164743"/>
    </source>
</evidence>
<feature type="transmembrane region" description="Helical" evidence="13">
    <location>
        <begin position="471"/>
        <end position="493"/>
    </location>
</feature>
<dbReference type="NCBIfam" id="TIGR00728">
    <property type="entry name" value="OPT_sfam"/>
    <property type="match status" value="1"/>
</dbReference>
<feature type="transmembrane region" description="Helical" evidence="13">
    <location>
        <begin position="576"/>
        <end position="594"/>
    </location>
</feature>
<comment type="similarity">
    <text evidence="2">Belongs to the oligopeptide OPT transporter family.</text>
</comment>
<keyword evidence="4 13" id="KW-0812">Transmembrane</keyword>
<dbReference type="InterPro" id="IPR004480">
    <property type="entry name" value="Monothiol_GRX-rel"/>
</dbReference>
<keyword evidence="10" id="KW-0411">Iron-sulfur</keyword>
<keyword evidence="6" id="KW-0571">Peptide transport</keyword>
<dbReference type="InterPro" id="IPR045861">
    <property type="entry name" value="CorA_cytoplasmic_dom"/>
</dbReference>
<reference evidence="15" key="1">
    <citation type="submission" date="2022-10" db="EMBL/GenBank/DDBJ databases">
        <title>Puccinia triticina Genome sequencing and assembly.</title>
        <authorList>
            <person name="Li C."/>
        </authorList>
    </citation>
    <scope>NUCLEOTIDE SEQUENCE</scope>
    <source>
        <strain evidence="15">Pt15</strain>
    </source>
</reference>
<comment type="subcellular location">
    <subcellularLocation>
        <location evidence="1">Membrane</location>
        <topology evidence="1">Multi-pass membrane protein</topology>
    </subcellularLocation>
</comment>
<feature type="transmembrane region" description="Helical" evidence="13">
    <location>
        <begin position="431"/>
        <end position="451"/>
    </location>
</feature>
<dbReference type="InterPro" id="IPR002109">
    <property type="entry name" value="Glutaredoxin"/>
</dbReference>
<dbReference type="Gene3D" id="3.30.460.20">
    <property type="entry name" value="CorA soluble domain-like"/>
    <property type="match status" value="1"/>
</dbReference>
<dbReference type="NCBIfam" id="TIGR00365">
    <property type="entry name" value="Grx4 family monothiol glutaredoxin"/>
    <property type="match status" value="1"/>
</dbReference>
<feature type="transmembrane region" description="Helical" evidence="13">
    <location>
        <begin position="818"/>
        <end position="835"/>
    </location>
</feature>
<evidence type="ECO:0000313" key="15">
    <source>
        <dbReference type="EMBL" id="WAQ91276.1"/>
    </source>
</evidence>
<evidence type="ECO:0000259" key="14">
    <source>
        <dbReference type="Pfam" id="PF00462"/>
    </source>
</evidence>
<dbReference type="Pfam" id="PF03169">
    <property type="entry name" value="OPT"/>
    <property type="match status" value="1"/>
</dbReference>
<feature type="region of interest" description="Disordered" evidence="12">
    <location>
        <begin position="1083"/>
        <end position="1138"/>
    </location>
</feature>
<organism evidence="15 16">
    <name type="scientific">Puccinia triticina</name>
    <dbReference type="NCBI Taxonomy" id="208348"/>
    <lineage>
        <taxon>Eukaryota</taxon>
        <taxon>Fungi</taxon>
        <taxon>Dikarya</taxon>
        <taxon>Basidiomycota</taxon>
        <taxon>Pucciniomycotina</taxon>
        <taxon>Pucciniomycetes</taxon>
        <taxon>Pucciniales</taxon>
        <taxon>Pucciniaceae</taxon>
        <taxon>Puccinia</taxon>
    </lineage>
</organism>
<dbReference type="InterPro" id="IPR044089">
    <property type="entry name" value="Alr1-like"/>
</dbReference>
<feature type="compositionally biased region" description="Basic residues" evidence="12">
    <location>
        <begin position="1517"/>
        <end position="1527"/>
    </location>
</feature>
<feature type="transmembrane region" description="Helical" evidence="13">
    <location>
        <begin position="362"/>
        <end position="386"/>
    </location>
</feature>
<dbReference type="RefSeq" id="XP_053026831.1">
    <property type="nucleotide sequence ID" value="XM_053162845.1"/>
</dbReference>
<evidence type="ECO:0000256" key="10">
    <source>
        <dbReference type="ARBA" id="ARBA00023014"/>
    </source>
</evidence>
<dbReference type="InterPro" id="IPR004813">
    <property type="entry name" value="OPT"/>
</dbReference>
<evidence type="ECO:0000256" key="1">
    <source>
        <dbReference type="ARBA" id="ARBA00004141"/>
    </source>
</evidence>
<dbReference type="CDD" id="cd03028">
    <property type="entry name" value="GRX_PICOT_like"/>
    <property type="match status" value="1"/>
</dbReference>
<feature type="transmembrane region" description="Helical" evidence="13">
    <location>
        <begin position="505"/>
        <end position="526"/>
    </location>
</feature>
<evidence type="ECO:0000256" key="3">
    <source>
        <dbReference type="ARBA" id="ARBA00022448"/>
    </source>
</evidence>
<sequence>MSLSLFQSSVLRSCRSARAAATSSLRGPTSQSQRALSDQARSSIQTAVKAHPLVLFMKGTPKMPQCGFSRAVVQLLELHDVPSEKMKTYNCLEDNELRQSIKEFSEWPTIPQVYIDGEFMGGCDMMMEMHRSGELGRLLESKGVTNKPPRPTPPDPQESSASKARRPEVAENTDVARDPDGLPTASCFYSALESDHRVGDMTVDEEEAIPLVSGTSSQTETIPLRHRSRSPPANPIVANVVSLEDDSKATTLSFRVFLLGSFLGCTGAAVGQIFFFKSNGIGFNIFLIILVSYPMGKALERLLPNATISLTKRWSFRLNPGPFTLKEHLLIGVLASGASGSSYAGDIVAVQDLYYHRDIGHVGGLLLVLSTQLIGFGLAGMTYSLLVRPTNMVWPSSLVVMTMYNTLHSRSSGMSSFRPPAEDRLLMAKKFKFFSVVFVLITLYQFIPTVFAPTLSSIAVLCLINNRSTFMRVLGSAYTGVGMFSLSFDWAVITSISLQTPFYSSCNYFAGLVWSMWILVPVLWYFDFWNYQSFGDNAVSSRLFNSKYEKYDVGAVVKPDLTLDLEKYNQMGPIQLTPYFALFLTSAITTVILFHSDDIRMAMDARTKASTDAHVEMMEKSYAKVPASWYIMIGTSMTIAAIYVVVAYPLQIPVWGLAVALALALCFTIPLGIIKATSNTAIGLHAITELTAGLLFPGKPLANVVFKVYGYMTMHQCLDLAADLKLGIYAKIPPKDMFISQVLGTAIGGVVNYIFIRLVIADKREYLDGTIADPTGQWTGRKPELFYSGSVVWGLIGPFRFFSVFLHGSIQPPRQPNNIIVGGFICAYVSQYWALRKRPVWFHNFNYILSSALDAGTSINALIVYALALKGFEWWWNPAVDSEHSAACPPASAQESPNGEHQLRAVDCQQQQPLALDQPQPSEFTLITPSLQTQHDYPHPSNHDQQTPPPYDAFTSSDITPALQRLLAYWNTTTQQDPLPADLGLQHSSPPADNTPPQPSAWWLDITCPTSADMHQLRKIFPLHPLTIEDILHQDTREKTETFHSLGYYLICFRGLDESSFNLKTRTLNSSKDGIMLSSIIRRRKNGAGRPGAARRRRKPNKIVQVRDSPTPHPILQEHGPDPRADPQSRTAQTTADHSLNKTLDGVGVGAVNMYLVVFRDGIISFHFENLQKHIDRVKERIHSFSTDTGHVSPHWIAYGLMDSIVDEFFPVLELIEAETDKMEEYLLADPLGLKMQEGRGVGERRRRRRGRRGRAKGGGGSNSSETGGGSAGAAERLKSDAMIERARMLTRITTNRRLVVSLARLIAQKHQTVEALRKRMSVDGFVGPTGGGGARAGEPEGRSMEIGLYLGDLQDHIVGLSQALSFYDTLLSNAHSAYLGILRVGLHSAKQAQDVIIIRLYLITLIVLPMNTLIGLHSMNIHIPANGDMENHRLADGSQYCLCVSPTRRLPPASSAPLGSSRAQPSSCPFSCRGGTAERDMDGLLGRPGKSQVRDERHRREEAARLDPSSHTAARSSRHAPGKNFHRQIDIADPLAPPWIAPPRLAGTSGRADPRGRAPRSVRRPLSPSRPLRARAPPSAAT</sequence>
<dbReference type="GeneID" id="77803740"/>
<feature type="transmembrane region" description="Helical" evidence="13">
    <location>
        <begin position="329"/>
        <end position="350"/>
    </location>
</feature>
<evidence type="ECO:0000256" key="7">
    <source>
        <dbReference type="ARBA" id="ARBA00022927"/>
    </source>
</evidence>
<proteinExistence type="inferred from homology"/>
<dbReference type="EMBL" id="CP110434">
    <property type="protein sequence ID" value="WAQ91276.1"/>
    <property type="molecule type" value="Genomic_DNA"/>
</dbReference>
<feature type="compositionally biased region" description="Low complexity" evidence="12">
    <location>
        <begin position="1565"/>
        <end position="1583"/>
    </location>
</feature>
<evidence type="ECO:0000256" key="9">
    <source>
        <dbReference type="ARBA" id="ARBA00023004"/>
    </source>
</evidence>
<name>A0ABY7D1J2_9BASI</name>
<feature type="region of interest" description="Disordered" evidence="12">
    <location>
        <begin position="141"/>
        <end position="182"/>
    </location>
</feature>